<proteinExistence type="predicted"/>
<dbReference type="AlphaFoldDB" id="A0A2Z7D430"/>
<organism evidence="2 3">
    <name type="scientific">Dorcoceras hygrometricum</name>
    <dbReference type="NCBI Taxonomy" id="472368"/>
    <lineage>
        <taxon>Eukaryota</taxon>
        <taxon>Viridiplantae</taxon>
        <taxon>Streptophyta</taxon>
        <taxon>Embryophyta</taxon>
        <taxon>Tracheophyta</taxon>
        <taxon>Spermatophyta</taxon>
        <taxon>Magnoliopsida</taxon>
        <taxon>eudicotyledons</taxon>
        <taxon>Gunneridae</taxon>
        <taxon>Pentapetalae</taxon>
        <taxon>asterids</taxon>
        <taxon>lamiids</taxon>
        <taxon>Lamiales</taxon>
        <taxon>Gesneriaceae</taxon>
        <taxon>Didymocarpoideae</taxon>
        <taxon>Trichosporeae</taxon>
        <taxon>Loxocarpinae</taxon>
        <taxon>Dorcoceras</taxon>
    </lineage>
</organism>
<dbReference type="Proteomes" id="UP000250235">
    <property type="component" value="Unassembled WGS sequence"/>
</dbReference>
<dbReference type="EMBL" id="KQ989539">
    <property type="protein sequence ID" value="KZV54313.1"/>
    <property type="molecule type" value="Genomic_DNA"/>
</dbReference>
<protein>
    <submittedName>
        <fullName evidence="2">Uncharacterized protein</fullName>
    </submittedName>
</protein>
<evidence type="ECO:0000313" key="3">
    <source>
        <dbReference type="Proteomes" id="UP000250235"/>
    </source>
</evidence>
<sequence>MQNGGIRAEDVIAKLKDDGDFDRLRVKIIRMLKESEEFRGNIISLVRQSDALNSPGALNMKPRQLSDAIHREIGDKLMSQVSDGLWTIIKSADGMRTEITETVQSVYEKMLKPLRDDNCEPSSSMSSLPIQCGSKHNLATSSAGEIGGSLSDREPNEPLGFSLNDRHQNNEMNQMEQQHRIGLHPSSRKRKGKAMEKVRDKNLHSEDFKEPYDLDDAPPGFSSFLEHNKLTVATDEDPDVPPGFG</sequence>
<accession>A0A2Z7D430</accession>
<reference evidence="2 3" key="1">
    <citation type="journal article" date="2015" name="Proc. Natl. Acad. Sci. U.S.A.">
        <title>The resurrection genome of Boea hygrometrica: A blueprint for survival of dehydration.</title>
        <authorList>
            <person name="Xiao L."/>
            <person name="Yang G."/>
            <person name="Zhang L."/>
            <person name="Yang X."/>
            <person name="Zhao S."/>
            <person name="Ji Z."/>
            <person name="Zhou Q."/>
            <person name="Hu M."/>
            <person name="Wang Y."/>
            <person name="Chen M."/>
            <person name="Xu Y."/>
            <person name="Jin H."/>
            <person name="Xiao X."/>
            <person name="Hu G."/>
            <person name="Bao F."/>
            <person name="Hu Y."/>
            <person name="Wan P."/>
            <person name="Li L."/>
            <person name="Deng X."/>
            <person name="Kuang T."/>
            <person name="Xiang C."/>
            <person name="Zhu J.K."/>
            <person name="Oliver M.J."/>
            <person name="He Y."/>
        </authorList>
    </citation>
    <scope>NUCLEOTIDE SEQUENCE [LARGE SCALE GENOMIC DNA]</scope>
    <source>
        <strain evidence="3">cv. XS01</strain>
    </source>
</reference>
<dbReference type="OrthoDB" id="784699at2759"/>
<name>A0A2Z7D430_9LAMI</name>
<dbReference type="PANTHER" id="PTHR34356">
    <property type="entry name" value="ANTIGENIC HEAT-STABLE PROTEIN"/>
    <property type="match status" value="1"/>
</dbReference>
<keyword evidence="3" id="KW-1185">Reference proteome</keyword>
<feature type="region of interest" description="Disordered" evidence="1">
    <location>
        <begin position="178"/>
        <end position="220"/>
    </location>
</feature>
<dbReference type="PANTHER" id="PTHR34356:SF3">
    <property type="entry name" value="EXPRESSED PROTEIN"/>
    <property type="match status" value="1"/>
</dbReference>
<evidence type="ECO:0000256" key="1">
    <source>
        <dbReference type="SAM" id="MobiDB-lite"/>
    </source>
</evidence>
<feature type="compositionally biased region" description="Basic and acidic residues" evidence="1">
    <location>
        <begin position="193"/>
        <end position="212"/>
    </location>
</feature>
<evidence type="ECO:0000313" key="2">
    <source>
        <dbReference type="EMBL" id="KZV54313.1"/>
    </source>
</evidence>
<gene>
    <name evidence="2" type="ORF">F511_34687</name>
</gene>